<dbReference type="GO" id="GO:0005975">
    <property type="term" value="P:carbohydrate metabolic process"/>
    <property type="evidence" value="ECO:0007669"/>
    <property type="project" value="InterPro"/>
</dbReference>
<accession>A0AAJ0FM15</accession>
<feature type="domain" description="CBM6" evidence="6">
    <location>
        <begin position="333"/>
        <end position="458"/>
    </location>
</feature>
<evidence type="ECO:0000313" key="7">
    <source>
        <dbReference type="EMBL" id="KAK1767309.1"/>
    </source>
</evidence>
<dbReference type="AlphaFoldDB" id="A0AAJ0FM15"/>
<dbReference type="CDD" id="cd18821">
    <property type="entry name" value="GH43_Pc3Gal43A-like"/>
    <property type="match status" value="1"/>
</dbReference>
<evidence type="ECO:0000256" key="5">
    <source>
        <dbReference type="SAM" id="SignalP"/>
    </source>
</evidence>
<reference evidence="7" key="1">
    <citation type="submission" date="2023-06" db="EMBL/GenBank/DDBJ databases">
        <title>Genome-scale phylogeny and comparative genomics of the fungal order Sordariales.</title>
        <authorList>
            <consortium name="Lawrence Berkeley National Laboratory"/>
            <person name="Hensen N."/>
            <person name="Bonometti L."/>
            <person name="Westerberg I."/>
            <person name="Brannstrom I.O."/>
            <person name="Guillou S."/>
            <person name="Cros-Aarteil S."/>
            <person name="Calhoun S."/>
            <person name="Haridas S."/>
            <person name="Kuo A."/>
            <person name="Mondo S."/>
            <person name="Pangilinan J."/>
            <person name="Riley R."/>
            <person name="Labutti K."/>
            <person name="Andreopoulos B."/>
            <person name="Lipzen A."/>
            <person name="Chen C."/>
            <person name="Yanf M."/>
            <person name="Daum C."/>
            <person name="Ng V."/>
            <person name="Clum A."/>
            <person name="Steindorff A."/>
            <person name="Ohm R."/>
            <person name="Martin F."/>
            <person name="Silar P."/>
            <person name="Natvig D."/>
            <person name="Lalanne C."/>
            <person name="Gautier V."/>
            <person name="Ament-Velasquez S.L."/>
            <person name="Kruys A."/>
            <person name="Hutchinson M.I."/>
            <person name="Powell A.J."/>
            <person name="Barry K."/>
            <person name="Miller A.N."/>
            <person name="Grigoriev I.V."/>
            <person name="Debuchy R."/>
            <person name="Gladieux P."/>
            <person name="Thoren M.H."/>
            <person name="Johannesson H."/>
        </authorList>
    </citation>
    <scope>NUCLEOTIDE SEQUENCE</scope>
    <source>
        <strain evidence="7">8032-3</strain>
    </source>
</reference>
<dbReference type="Pfam" id="PF22704">
    <property type="entry name" value="CBM13-like"/>
    <property type="match status" value="1"/>
</dbReference>
<evidence type="ECO:0000313" key="8">
    <source>
        <dbReference type="Proteomes" id="UP001244011"/>
    </source>
</evidence>
<dbReference type="PANTHER" id="PTHR22925:SF3">
    <property type="entry name" value="GLYCOSYL HYDROLASE FAMILY PROTEIN 43"/>
    <property type="match status" value="1"/>
</dbReference>
<protein>
    <submittedName>
        <fullName evidence="7">Glycoside hydrolase family 43 protein</fullName>
    </submittedName>
</protein>
<name>A0AAJ0FM15_9PEZI</name>
<comment type="caution">
    <text evidence="7">The sequence shown here is derived from an EMBL/GenBank/DDBJ whole genome shotgun (WGS) entry which is preliminary data.</text>
</comment>
<keyword evidence="5" id="KW-0732">Signal</keyword>
<keyword evidence="2 4" id="KW-0378">Hydrolase</keyword>
<keyword evidence="8" id="KW-1185">Reference proteome</keyword>
<dbReference type="Gene3D" id="2.115.10.20">
    <property type="entry name" value="Glycosyl hydrolase domain, family 43"/>
    <property type="match status" value="1"/>
</dbReference>
<dbReference type="GeneID" id="85314225"/>
<dbReference type="Gene3D" id="2.60.120.260">
    <property type="entry name" value="Galactose-binding domain-like"/>
    <property type="match status" value="1"/>
</dbReference>
<dbReference type="SUPFAM" id="SSF75005">
    <property type="entry name" value="Arabinanase/levansucrase/invertase"/>
    <property type="match status" value="1"/>
</dbReference>
<proteinExistence type="inferred from homology"/>
<dbReference type="PROSITE" id="PS51175">
    <property type="entry name" value="CBM6"/>
    <property type="match status" value="1"/>
</dbReference>
<organism evidence="7 8">
    <name type="scientific">Phialemonium atrogriseum</name>
    <dbReference type="NCBI Taxonomy" id="1093897"/>
    <lineage>
        <taxon>Eukaryota</taxon>
        <taxon>Fungi</taxon>
        <taxon>Dikarya</taxon>
        <taxon>Ascomycota</taxon>
        <taxon>Pezizomycotina</taxon>
        <taxon>Sordariomycetes</taxon>
        <taxon>Sordariomycetidae</taxon>
        <taxon>Cephalothecales</taxon>
        <taxon>Cephalothecaceae</taxon>
        <taxon>Phialemonium</taxon>
    </lineage>
</organism>
<dbReference type="PANTHER" id="PTHR22925">
    <property type="entry name" value="GLYCOSYL HYDROLASE 43 FAMILY MEMBER"/>
    <property type="match status" value="1"/>
</dbReference>
<comment type="similarity">
    <text evidence="1 4">Belongs to the glycosyl hydrolase 43 family.</text>
</comment>
<dbReference type="InterPro" id="IPR008979">
    <property type="entry name" value="Galactose-bd-like_sf"/>
</dbReference>
<sequence length="460" mass="48986">MLGPLHLSCLLALLAGSASQVYASLQVVPGGTWTASNGEHLNAHGTGAIRVNGTYYIIGEDKSGGSAFQNVNCYSSTDLVRWKYEGALLSRTASGDLGPNRIVERPKVLYNDKTGKYVLWMHADSSNYGDAKVGVATGDSVCGKYTYLRSFRPLGFQSRDMGLFKDDDGTGYLLTEDRDNGLRINKLTDDYLDIAGSTSTYLWKDHIESPAMVKIQGRYYMFGSHLTGWDPNDNIYSTSTSLTSGWSSWQTFADSGSNTYSSQAAYILDYGDGNVVYMGDRWVSSNLQASTYMWLPLTISGAKVTMKNAEAWVPNLSSSSGGAGAWSQPPADTSYEGEKAAYSGGARDVSCSGCSGGKAAGYLGGTDNPGKLSFSGVKSDAGGLTTVKIKYNNGDSSPRYANVIVNGGSPVKLAFEPNSGNPSISTLNVELKAGSENTVVFEGIDGGWGPDVDRLLVPVQ</sequence>
<dbReference type="Proteomes" id="UP001244011">
    <property type="component" value="Unassembled WGS sequence"/>
</dbReference>
<feature type="chain" id="PRO_5042476682" evidence="5">
    <location>
        <begin position="24"/>
        <end position="460"/>
    </location>
</feature>
<evidence type="ECO:0000256" key="2">
    <source>
        <dbReference type="ARBA" id="ARBA00022801"/>
    </source>
</evidence>
<dbReference type="RefSeq" id="XP_060283522.1">
    <property type="nucleotide sequence ID" value="XM_060431038.1"/>
</dbReference>
<dbReference type="GO" id="GO:0030246">
    <property type="term" value="F:carbohydrate binding"/>
    <property type="evidence" value="ECO:0007669"/>
    <property type="project" value="InterPro"/>
</dbReference>
<dbReference type="GO" id="GO:0004553">
    <property type="term" value="F:hydrolase activity, hydrolyzing O-glycosyl compounds"/>
    <property type="evidence" value="ECO:0007669"/>
    <property type="project" value="InterPro"/>
</dbReference>
<dbReference type="EMBL" id="MU839008">
    <property type="protein sequence ID" value="KAK1767309.1"/>
    <property type="molecule type" value="Genomic_DNA"/>
</dbReference>
<keyword evidence="3 4" id="KW-0326">Glycosidase</keyword>
<dbReference type="InterPro" id="IPR055240">
    <property type="entry name" value="CBM13-like"/>
</dbReference>
<evidence type="ECO:0000259" key="6">
    <source>
        <dbReference type="PROSITE" id="PS51175"/>
    </source>
</evidence>
<dbReference type="InterPro" id="IPR023296">
    <property type="entry name" value="Glyco_hydro_beta-prop_sf"/>
</dbReference>
<dbReference type="Pfam" id="PF04616">
    <property type="entry name" value="Glyco_hydro_43"/>
    <property type="match status" value="1"/>
</dbReference>
<evidence type="ECO:0000256" key="1">
    <source>
        <dbReference type="ARBA" id="ARBA00009865"/>
    </source>
</evidence>
<evidence type="ECO:0000256" key="3">
    <source>
        <dbReference type="ARBA" id="ARBA00023295"/>
    </source>
</evidence>
<dbReference type="SUPFAM" id="SSF49785">
    <property type="entry name" value="Galactose-binding domain-like"/>
    <property type="match status" value="1"/>
</dbReference>
<feature type="signal peptide" evidence="5">
    <location>
        <begin position="1"/>
        <end position="23"/>
    </location>
</feature>
<gene>
    <name evidence="7" type="ORF">QBC33DRAFT_578148</name>
</gene>
<dbReference type="CDD" id="cd04081">
    <property type="entry name" value="CBM35_galactosidase-like"/>
    <property type="match status" value="1"/>
</dbReference>
<dbReference type="InterPro" id="IPR005084">
    <property type="entry name" value="CBM6"/>
</dbReference>
<dbReference type="InterPro" id="IPR006710">
    <property type="entry name" value="Glyco_hydro_43"/>
</dbReference>
<evidence type="ECO:0000256" key="4">
    <source>
        <dbReference type="RuleBase" id="RU361187"/>
    </source>
</evidence>